<sequence length="494" mass="56940">MSGAVPYDPDDFDNNPFAESSIIIQPPAQQQTDTTFDDNDKDKETVGPISPRFPQSPFVSQGAIPSMTGNDHAQSSLPPMPDHIQPSDLNKQQPPTPEQPEHHEQQQPNLPPKETTTKQNEEEELNSTFHHYPTDLDLKKYLPERLNRGSFSLAVKVIEVEKNGNSGYKNPIIKFNATVKNIPGFRRSTYKEVRRSYKEIESLYKYLIFNNIEVFVPAVPDIPLLYNSGSLEFLTAFTKSVQNWFNRVCLNPILIRNQEFVLFFEQNDFCYTPSKTKPSSNSVMATGIKRKTLKQFQPPFDASQELAEYRPLIKSIFVQSQKLLEKLDKLMKFQKQSSSASLDVYHKLGELGSLESEKDMIRMWTKFQKVMKVYDELNLVKEVSFSAGLAENFKLISDDCYNIKESLTNRHLLMRELLNAEENTKKKLATINKLKVKPMIDPLKVDEAVRSLELASNYDKELKYQVKRTTYEMLIEAQDYLNYMTASIKQLFKR</sequence>
<name>A0ACB5T7G2_AMBMO</name>
<protein>
    <submittedName>
        <fullName evidence="1">Unnamed protein product</fullName>
    </submittedName>
</protein>
<comment type="caution">
    <text evidence="1">The sequence shown here is derived from an EMBL/GenBank/DDBJ whole genome shotgun (WGS) entry which is preliminary data.</text>
</comment>
<reference evidence="1" key="1">
    <citation type="submission" date="2023-04" db="EMBL/GenBank/DDBJ databases">
        <title>Ambrosiozyma monospora NBRC 10751.</title>
        <authorList>
            <person name="Ichikawa N."/>
            <person name="Sato H."/>
            <person name="Tonouchi N."/>
        </authorList>
    </citation>
    <scope>NUCLEOTIDE SEQUENCE</scope>
    <source>
        <strain evidence="1">NBRC 10751</strain>
    </source>
</reference>
<dbReference type="Proteomes" id="UP001165064">
    <property type="component" value="Unassembled WGS sequence"/>
</dbReference>
<proteinExistence type="predicted"/>
<gene>
    <name evidence="1" type="ORF">Amon02_000579900</name>
</gene>
<evidence type="ECO:0000313" key="1">
    <source>
        <dbReference type="EMBL" id="GME82871.1"/>
    </source>
</evidence>
<organism evidence="1 2">
    <name type="scientific">Ambrosiozyma monospora</name>
    <name type="common">Yeast</name>
    <name type="synonym">Endomycopsis monosporus</name>
    <dbReference type="NCBI Taxonomy" id="43982"/>
    <lineage>
        <taxon>Eukaryota</taxon>
        <taxon>Fungi</taxon>
        <taxon>Dikarya</taxon>
        <taxon>Ascomycota</taxon>
        <taxon>Saccharomycotina</taxon>
        <taxon>Pichiomycetes</taxon>
        <taxon>Pichiales</taxon>
        <taxon>Pichiaceae</taxon>
        <taxon>Ambrosiozyma</taxon>
    </lineage>
</organism>
<dbReference type="EMBL" id="BSXS01004365">
    <property type="protein sequence ID" value="GME82871.1"/>
    <property type="molecule type" value="Genomic_DNA"/>
</dbReference>
<keyword evidence="2" id="KW-1185">Reference proteome</keyword>
<accession>A0ACB5T7G2</accession>
<evidence type="ECO:0000313" key="2">
    <source>
        <dbReference type="Proteomes" id="UP001165064"/>
    </source>
</evidence>